<keyword evidence="9" id="KW-1185">Reference proteome</keyword>
<dbReference type="SUPFAM" id="SSF52540">
    <property type="entry name" value="P-loop containing nucleoside triphosphate hydrolases"/>
    <property type="match status" value="1"/>
</dbReference>
<comment type="subcellular location">
    <subcellularLocation>
        <location evidence="1">Golgi apparatus membrane</location>
        <topology evidence="1">Single-pass type II membrane protein</topology>
    </subcellularLocation>
</comment>
<keyword evidence="3" id="KW-0812">Transmembrane</keyword>
<sequence>MLDHMASVERPNVVFTKNSKAACTSISHAIFKLTTGLQYQGLIHQEAEVLTQGREHWDTNIARLASPSFKSFTFVRHPVDRIESAFRDFVTERRNPSHFYHIEKLRRFGCVEGRSERDNFAAFLEYVQACHETCRLRTDRHWRRQVDNIGWGHFQYDYIGKVETLAEDLKAILIMAGVDQGAAERVSALRKNSSRTSKRIATPSQISTIRSLYAEDFEAFGYD</sequence>
<evidence type="ECO:0000313" key="8">
    <source>
        <dbReference type="EMBL" id="QPZ89698.1"/>
    </source>
</evidence>
<dbReference type="PANTHER" id="PTHR12137:SF54">
    <property type="entry name" value="CARBOHYDRATE SULFOTRANSFERASE"/>
    <property type="match status" value="1"/>
</dbReference>
<dbReference type="Gene3D" id="3.40.50.300">
    <property type="entry name" value="P-loop containing nucleotide triphosphate hydrolases"/>
    <property type="match status" value="1"/>
</dbReference>
<dbReference type="PANTHER" id="PTHR12137">
    <property type="entry name" value="CARBOHYDRATE SULFOTRANSFERASE"/>
    <property type="match status" value="1"/>
</dbReference>
<reference evidence="8 9" key="1">
    <citation type="submission" date="2020-05" db="EMBL/GenBank/DDBJ databases">
        <title>Thioclava electrotropha strain Elox9 finished genome.</title>
        <authorList>
            <person name="Rowe A.R."/>
            <person name="Wilbanks E.G."/>
        </authorList>
    </citation>
    <scope>NUCLEOTIDE SEQUENCE [LARGE SCALE GENOMIC DNA]</scope>
    <source>
        <strain evidence="8 9">Elox9</strain>
    </source>
</reference>
<evidence type="ECO:0000256" key="2">
    <source>
        <dbReference type="ARBA" id="ARBA00022679"/>
    </source>
</evidence>
<evidence type="ECO:0000256" key="5">
    <source>
        <dbReference type="ARBA" id="ARBA00023034"/>
    </source>
</evidence>
<dbReference type="InterPro" id="IPR018011">
    <property type="entry name" value="Carb_sulfotrans_8-10"/>
</dbReference>
<dbReference type="InterPro" id="IPR005331">
    <property type="entry name" value="Sulfotransferase"/>
</dbReference>
<name>A0ABX6YQY6_9RHOB</name>
<evidence type="ECO:0000256" key="7">
    <source>
        <dbReference type="ARBA" id="ARBA00023180"/>
    </source>
</evidence>
<dbReference type="EMBL" id="CP053562">
    <property type="protein sequence ID" value="QPZ89698.1"/>
    <property type="molecule type" value="Genomic_DNA"/>
</dbReference>
<dbReference type="InterPro" id="IPR027417">
    <property type="entry name" value="P-loop_NTPase"/>
</dbReference>
<evidence type="ECO:0000256" key="1">
    <source>
        <dbReference type="ARBA" id="ARBA00004323"/>
    </source>
</evidence>
<keyword evidence="5" id="KW-0333">Golgi apparatus</keyword>
<evidence type="ECO:0000313" key="9">
    <source>
        <dbReference type="Proteomes" id="UP000192422"/>
    </source>
</evidence>
<evidence type="ECO:0000256" key="3">
    <source>
        <dbReference type="ARBA" id="ARBA00022692"/>
    </source>
</evidence>
<keyword evidence="2" id="KW-0808">Transferase</keyword>
<protein>
    <submittedName>
        <fullName evidence="8">Sulfotransferase family 2 domain-containing protein</fullName>
    </submittedName>
</protein>
<dbReference type="RefSeq" id="WP_165757025.1">
    <property type="nucleotide sequence ID" value="NZ_CP053562.1"/>
</dbReference>
<accession>A0ABX6YQY6</accession>
<dbReference type="Proteomes" id="UP000192422">
    <property type="component" value="Chromosome"/>
</dbReference>
<proteinExistence type="predicted"/>
<keyword evidence="6" id="KW-0472">Membrane</keyword>
<evidence type="ECO:0000256" key="6">
    <source>
        <dbReference type="ARBA" id="ARBA00023136"/>
    </source>
</evidence>
<organism evidence="8 9">
    <name type="scientific">Thioclava electrotropha</name>
    <dbReference type="NCBI Taxonomy" id="1549850"/>
    <lineage>
        <taxon>Bacteria</taxon>
        <taxon>Pseudomonadati</taxon>
        <taxon>Pseudomonadota</taxon>
        <taxon>Alphaproteobacteria</taxon>
        <taxon>Rhodobacterales</taxon>
        <taxon>Paracoccaceae</taxon>
        <taxon>Thioclava</taxon>
    </lineage>
</organism>
<keyword evidence="7" id="KW-0325">Glycoprotein</keyword>
<evidence type="ECO:0000256" key="4">
    <source>
        <dbReference type="ARBA" id="ARBA00022989"/>
    </source>
</evidence>
<keyword evidence="4" id="KW-1133">Transmembrane helix</keyword>
<gene>
    <name evidence="8" type="ORF">AKL02_001555</name>
</gene>
<dbReference type="Pfam" id="PF03567">
    <property type="entry name" value="Sulfotransfer_2"/>
    <property type="match status" value="1"/>
</dbReference>